<dbReference type="EMBL" id="AP025592">
    <property type="protein sequence ID" value="BDG09353.1"/>
    <property type="molecule type" value="Genomic_DNA"/>
</dbReference>
<reference evidence="3" key="1">
    <citation type="journal article" date="2022" name="Int. J. Syst. Evol. Microbiol.">
        <title>Anaeromyxobacter oryzae sp. nov., Anaeromyxobacter diazotrophicus sp. nov. and Anaeromyxobacter paludicola sp. nov., isolated from paddy soils.</title>
        <authorList>
            <person name="Itoh H."/>
            <person name="Xu Z."/>
            <person name="Mise K."/>
            <person name="Masuda Y."/>
            <person name="Ushijima N."/>
            <person name="Hayakawa C."/>
            <person name="Shiratori Y."/>
            <person name="Senoo K."/>
        </authorList>
    </citation>
    <scope>NUCLEOTIDE SEQUENCE [LARGE SCALE GENOMIC DNA]</scope>
    <source>
        <strain evidence="3">Red630</strain>
    </source>
</reference>
<dbReference type="Proteomes" id="UP001162734">
    <property type="component" value="Chromosome"/>
</dbReference>
<keyword evidence="3" id="KW-1185">Reference proteome</keyword>
<proteinExistence type="predicted"/>
<gene>
    <name evidence="2" type="ORF">AMPC_24660</name>
</gene>
<evidence type="ECO:0000256" key="1">
    <source>
        <dbReference type="SAM" id="SignalP"/>
    </source>
</evidence>
<evidence type="ECO:0008006" key="4">
    <source>
        <dbReference type="Google" id="ProtNLM"/>
    </source>
</evidence>
<organism evidence="2 3">
    <name type="scientific">Anaeromyxobacter paludicola</name>
    <dbReference type="NCBI Taxonomy" id="2918171"/>
    <lineage>
        <taxon>Bacteria</taxon>
        <taxon>Pseudomonadati</taxon>
        <taxon>Myxococcota</taxon>
        <taxon>Myxococcia</taxon>
        <taxon>Myxococcales</taxon>
        <taxon>Cystobacterineae</taxon>
        <taxon>Anaeromyxobacteraceae</taxon>
        <taxon>Anaeromyxobacter</taxon>
    </lineage>
</organism>
<feature type="signal peptide" evidence="1">
    <location>
        <begin position="1"/>
        <end position="19"/>
    </location>
</feature>
<dbReference type="RefSeq" id="WP_248341501.1">
    <property type="nucleotide sequence ID" value="NZ_AP025592.1"/>
</dbReference>
<dbReference type="PROSITE" id="PS51257">
    <property type="entry name" value="PROKAR_LIPOPROTEIN"/>
    <property type="match status" value="1"/>
</dbReference>
<feature type="chain" id="PRO_5045469648" description="DUF4292 domain-containing protein" evidence="1">
    <location>
        <begin position="20"/>
        <end position="271"/>
    </location>
</feature>
<sequence>MRRPLLAALLLAAAACARRAPPPPDLSQDPAALLAAVRATQDKVRSVQGSARVRIDAPGMKVPGGLQEFVAAEKPDRLHLETLDFFGNVAAVLVASGGRFALYDAREHVLYRGEATPENVSRFLPVLLPVEELVTILCGSAPILPGRPVSVQPGDGSLLLTLAQGAVGQRLQVGELAAISSSRVRRLGRDAAGREVEDAPAYDLDLNLRRHRAGVVFPLELKLIAPSARSTVELTWGEDLDINGRVDPKLFEMNPPKGARVVELGSGQEQR</sequence>
<accession>A0ABM7XBW5</accession>
<evidence type="ECO:0000313" key="2">
    <source>
        <dbReference type="EMBL" id="BDG09353.1"/>
    </source>
</evidence>
<name>A0ABM7XBW5_9BACT</name>
<protein>
    <recommendedName>
        <fullName evidence="4">DUF4292 domain-containing protein</fullName>
    </recommendedName>
</protein>
<keyword evidence="1" id="KW-0732">Signal</keyword>
<evidence type="ECO:0000313" key="3">
    <source>
        <dbReference type="Proteomes" id="UP001162734"/>
    </source>
</evidence>